<gene>
    <name evidence="7" type="ORF">METZ01_LOCUS273189</name>
</gene>
<dbReference type="EMBL" id="UINC01078857">
    <property type="protein sequence ID" value="SVC20335.1"/>
    <property type="molecule type" value="Genomic_DNA"/>
</dbReference>
<keyword evidence="4 6" id="KW-1133">Transmembrane helix</keyword>
<dbReference type="Pfam" id="PF00209">
    <property type="entry name" value="SNF"/>
    <property type="match status" value="1"/>
</dbReference>
<evidence type="ECO:0008006" key="8">
    <source>
        <dbReference type="Google" id="ProtNLM"/>
    </source>
</evidence>
<name>A0A382K9M0_9ZZZZ</name>
<dbReference type="PROSITE" id="PS50267">
    <property type="entry name" value="NA_NEUROTRAN_SYMP_3"/>
    <property type="match status" value="1"/>
</dbReference>
<proteinExistence type="predicted"/>
<dbReference type="PRINTS" id="PR00176">
    <property type="entry name" value="NANEUSMPORT"/>
</dbReference>
<comment type="subcellular location">
    <subcellularLocation>
        <location evidence="1">Membrane</location>
        <topology evidence="1">Multi-pass membrane protein</topology>
    </subcellularLocation>
</comment>
<dbReference type="GO" id="GO:0016020">
    <property type="term" value="C:membrane"/>
    <property type="evidence" value="ECO:0007669"/>
    <property type="project" value="UniProtKB-SubCell"/>
</dbReference>
<evidence type="ECO:0000256" key="2">
    <source>
        <dbReference type="ARBA" id="ARBA00022448"/>
    </source>
</evidence>
<organism evidence="7">
    <name type="scientific">marine metagenome</name>
    <dbReference type="NCBI Taxonomy" id="408172"/>
    <lineage>
        <taxon>unclassified sequences</taxon>
        <taxon>metagenomes</taxon>
        <taxon>ecological metagenomes</taxon>
    </lineage>
</organism>
<keyword evidence="2" id="KW-0813">Transport</keyword>
<protein>
    <recommendedName>
        <fullName evidence="8">Sodium-dependent transporter</fullName>
    </recommendedName>
</protein>
<evidence type="ECO:0000256" key="4">
    <source>
        <dbReference type="ARBA" id="ARBA00022989"/>
    </source>
</evidence>
<evidence type="ECO:0000256" key="1">
    <source>
        <dbReference type="ARBA" id="ARBA00004141"/>
    </source>
</evidence>
<keyword evidence="3 6" id="KW-0812">Transmembrane</keyword>
<feature type="transmembrane region" description="Helical" evidence="6">
    <location>
        <begin position="40"/>
        <end position="60"/>
    </location>
</feature>
<evidence type="ECO:0000256" key="5">
    <source>
        <dbReference type="ARBA" id="ARBA00023136"/>
    </source>
</evidence>
<evidence type="ECO:0000256" key="6">
    <source>
        <dbReference type="SAM" id="Phobius"/>
    </source>
</evidence>
<feature type="transmembrane region" description="Helical" evidence="6">
    <location>
        <begin position="12"/>
        <end position="28"/>
    </location>
</feature>
<feature type="transmembrane region" description="Helical" evidence="6">
    <location>
        <begin position="72"/>
        <end position="91"/>
    </location>
</feature>
<dbReference type="InterPro" id="IPR000175">
    <property type="entry name" value="Na/ntran_symport"/>
</dbReference>
<dbReference type="SUPFAM" id="SSF161070">
    <property type="entry name" value="SNF-like"/>
    <property type="match status" value="1"/>
</dbReference>
<sequence>MALGERFSSRWGLILAGLGLAVGTGNLWRFPRIAAENGGAAFLIPWILFLFIWSLPLMIAEFGIGRGARRGVVGSFATLIGPRFAWMGGFIA</sequence>
<dbReference type="InterPro" id="IPR037272">
    <property type="entry name" value="SNS_sf"/>
</dbReference>
<dbReference type="PANTHER" id="PTHR42948">
    <property type="entry name" value="TRANSPORTER"/>
    <property type="match status" value="1"/>
</dbReference>
<evidence type="ECO:0000256" key="3">
    <source>
        <dbReference type="ARBA" id="ARBA00022692"/>
    </source>
</evidence>
<dbReference type="PANTHER" id="PTHR42948:SF1">
    <property type="entry name" value="TRANSPORTER"/>
    <property type="match status" value="1"/>
</dbReference>
<feature type="non-terminal residue" evidence="7">
    <location>
        <position position="92"/>
    </location>
</feature>
<evidence type="ECO:0000313" key="7">
    <source>
        <dbReference type="EMBL" id="SVC20335.1"/>
    </source>
</evidence>
<dbReference type="AlphaFoldDB" id="A0A382K9M0"/>
<reference evidence="7" key="1">
    <citation type="submission" date="2018-05" db="EMBL/GenBank/DDBJ databases">
        <authorList>
            <person name="Lanie J.A."/>
            <person name="Ng W.-L."/>
            <person name="Kazmierczak K.M."/>
            <person name="Andrzejewski T.M."/>
            <person name="Davidsen T.M."/>
            <person name="Wayne K.J."/>
            <person name="Tettelin H."/>
            <person name="Glass J.I."/>
            <person name="Rusch D."/>
            <person name="Podicherti R."/>
            <person name="Tsui H.-C.T."/>
            <person name="Winkler M.E."/>
        </authorList>
    </citation>
    <scope>NUCLEOTIDE SEQUENCE</scope>
</reference>
<accession>A0A382K9M0</accession>
<keyword evidence="5 6" id="KW-0472">Membrane</keyword>